<reference evidence="10" key="1">
    <citation type="journal article" date="2013" name="Genome Announc.">
        <title>Draft genome sequence of the grapevine dieback fungus Eutypa lata UCR-EL1.</title>
        <authorList>
            <person name="Blanco-Ulate B."/>
            <person name="Rolshausen P.E."/>
            <person name="Cantu D."/>
        </authorList>
    </citation>
    <scope>NUCLEOTIDE SEQUENCE [LARGE SCALE GENOMIC DNA]</scope>
    <source>
        <strain evidence="10">UCR-EL1</strain>
    </source>
</reference>
<comment type="similarity">
    <text evidence="3">Belongs to the paxM FAD-dependent monooxygenase family.</text>
</comment>
<dbReference type="AlphaFoldDB" id="M7SE17"/>
<evidence type="ECO:0000313" key="10">
    <source>
        <dbReference type="Proteomes" id="UP000012174"/>
    </source>
</evidence>
<dbReference type="Gene3D" id="3.50.50.60">
    <property type="entry name" value="FAD/NAD(P)-binding domain"/>
    <property type="match status" value="1"/>
</dbReference>
<protein>
    <submittedName>
        <fullName evidence="9">Putative fad binding domain-containing protein</fullName>
    </submittedName>
</protein>
<proteinExistence type="inferred from homology"/>
<dbReference type="SUPFAM" id="SSF51905">
    <property type="entry name" value="FAD/NAD(P)-binding domain"/>
    <property type="match status" value="1"/>
</dbReference>
<dbReference type="EMBL" id="KB707064">
    <property type="protein sequence ID" value="EMR64479.1"/>
    <property type="molecule type" value="Genomic_DNA"/>
</dbReference>
<dbReference type="Pfam" id="PF01494">
    <property type="entry name" value="FAD_binding_3"/>
    <property type="match status" value="1"/>
</dbReference>
<dbReference type="STRING" id="1287681.M7SE17"/>
<dbReference type="InterPro" id="IPR002938">
    <property type="entry name" value="FAD-bd"/>
</dbReference>
<evidence type="ECO:0000256" key="7">
    <source>
        <dbReference type="SAM" id="Phobius"/>
    </source>
</evidence>
<keyword evidence="10" id="KW-1185">Reference proteome</keyword>
<dbReference type="InterPro" id="IPR036188">
    <property type="entry name" value="FAD/NAD-bd_sf"/>
</dbReference>
<keyword evidence="7" id="KW-1133">Transmembrane helix</keyword>
<comment type="cofactor">
    <cofactor evidence="1">
        <name>FAD</name>
        <dbReference type="ChEBI" id="CHEBI:57692"/>
    </cofactor>
</comment>
<keyword evidence="7" id="KW-0472">Membrane</keyword>
<sequence>MKDQKPFRVIIVGGGLVGLTAAHIFSKANIDFVLLEKHDNVTSTFGTLLAFWPQTFRIFSQLGLLQSLKPMLDHMELSYVLSPQDGRVRLIDEMFELLEKKYTANHGHPIRIIHRPDLVKFLYENLPRSAKARLLTKKRVVDIDVSEEGVKVSCDDGSIHEGALVIGADGVRSMVRQHLQARHLGIRPEDIPSAQKNPYKATHQLYFATANSLPGLALNTRWETADNGMCTQIVVGKNRTWFGVYEQFDTPTSTQSRYTEADKAEIRKKWADVYMAPGLKFRDVDAKRNSDSGLIDLQEGLVDTWFWKRIVLVGDAIRKMEPHAGLGYNCGVMDIVVLANALQEMLQSGEEAPTTQDLERLFSQYQADRADETQKAATLSKQVVGNLAWPSWKEKAMSMYILPYFPLNS</sequence>
<dbReference type="InterPro" id="IPR050562">
    <property type="entry name" value="FAD_mOase_fung"/>
</dbReference>
<dbReference type="Proteomes" id="UP000012174">
    <property type="component" value="Unassembled WGS sequence"/>
</dbReference>
<keyword evidence="6" id="KW-0560">Oxidoreductase</keyword>
<evidence type="ECO:0000256" key="3">
    <source>
        <dbReference type="ARBA" id="ARBA00007992"/>
    </source>
</evidence>
<keyword evidence="7" id="KW-0812">Transmembrane</keyword>
<dbReference type="KEGG" id="ela:UCREL1_8556"/>
<evidence type="ECO:0000256" key="6">
    <source>
        <dbReference type="ARBA" id="ARBA00023002"/>
    </source>
</evidence>
<feature type="domain" description="FAD-binding" evidence="8">
    <location>
        <begin position="8"/>
        <end position="374"/>
    </location>
</feature>
<dbReference type="eggNOG" id="KOG2614">
    <property type="taxonomic scope" value="Eukaryota"/>
</dbReference>
<dbReference type="GO" id="GO:0004497">
    <property type="term" value="F:monooxygenase activity"/>
    <property type="evidence" value="ECO:0007669"/>
    <property type="project" value="InterPro"/>
</dbReference>
<dbReference type="HOGENOM" id="CLU_009665_12_2_1"/>
<organism evidence="9 10">
    <name type="scientific">Eutypa lata (strain UCR-EL1)</name>
    <name type="common">Grapevine dieback disease fungus</name>
    <name type="synonym">Eutypa armeniacae</name>
    <dbReference type="NCBI Taxonomy" id="1287681"/>
    <lineage>
        <taxon>Eukaryota</taxon>
        <taxon>Fungi</taxon>
        <taxon>Dikarya</taxon>
        <taxon>Ascomycota</taxon>
        <taxon>Pezizomycotina</taxon>
        <taxon>Sordariomycetes</taxon>
        <taxon>Xylariomycetidae</taxon>
        <taxon>Xylariales</taxon>
        <taxon>Diatrypaceae</taxon>
        <taxon>Eutypa</taxon>
    </lineage>
</organism>
<name>M7SE17_EUTLA</name>
<keyword evidence="5" id="KW-0274">FAD</keyword>
<evidence type="ECO:0000313" key="9">
    <source>
        <dbReference type="EMBL" id="EMR64479.1"/>
    </source>
</evidence>
<accession>M7SE17</accession>
<dbReference type="PANTHER" id="PTHR47356">
    <property type="entry name" value="FAD-DEPENDENT MONOOXYGENASE ASQG-RELATED"/>
    <property type="match status" value="1"/>
</dbReference>
<evidence type="ECO:0000256" key="1">
    <source>
        <dbReference type="ARBA" id="ARBA00001974"/>
    </source>
</evidence>
<dbReference type="PRINTS" id="PR00420">
    <property type="entry name" value="RNGMNOXGNASE"/>
</dbReference>
<dbReference type="OrthoDB" id="10029326at2759"/>
<dbReference type="PANTHER" id="PTHR47356:SF2">
    <property type="entry name" value="FAD-BINDING DOMAIN-CONTAINING PROTEIN-RELATED"/>
    <property type="match status" value="1"/>
</dbReference>
<comment type="pathway">
    <text evidence="2">Secondary metabolite biosynthesis.</text>
</comment>
<evidence type="ECO:0000256" key="4">
    <source>
        <dbReference type="ARBA" id="ARBA00022630"/>
    </source>
</evidence>
<keyword evidence="4" id="KW-0285">Flavoprotein</keyword>
<evidence type="ECO:0000259" key="8">
    <source>
        <dbReference type="Pfam" id="PF01494"/>
    </source>
</evidence>
<dbReference type="OMA" id="WSHRIIS"/>
<evidence type="ECO:0000256" key="2">
    <source>
        <dbReference type="ARBA" id="ARBA00005179"/>
    </source>
</evidence>
<evidence type="ECO:0000256" key="5">
    <source>
        <dbReference type="ARBA" id="ARBA00022827"/>
    </source>
</evidence>
<gene>
    <name evidence="9" type="ORF">UCREL1_8556</name>
</gene>
<feature type="transmembrane region" description="Helical" evidence="7">
    <location>
        <begin position="7"/>
        <end position="25"/>
    </location>
</feature>
<dbReference type="GO" id="GO:0071949">
    <property type="term" value="F:FAD binding"/>
    <property type="evidence" value="ECO:0007669"/>
    <property type="project" value="InterPro"/>
</dbReference>